<name>A0ABV6Z171_UNCC1</name>
<evidence type="ECO:0000313" key="9">
    <source>
        <dbReference type="EMBL" id="MFC1852182.1"/>
    </source>
</evidence>
<dbReference type="Pfam" id="PF04055">
    <property type="entry name" value="Radical_SAM"/>
    <property type="match status" value="1"/>
</dbReference>
<feature type="domain" description="Radical SAM core" evidence="7">
    <location>
        <begin position="81"/>
        <end position="211"/>
    </location>
</feature>
<proteinExistence type="predicted"/>
<accession>A0ABV6Z171</accession>
<dbReference type="Pfam" id="PF13946">
    <property type="entry name" value="DUF4214"/>
    <property type="match status" value="1"/>
</dbReference>
<dbReference type="InterPro" id="IPR007197">
    <property type="entry name" value="rSAM"/>
</dbReference>
<dbReference type="CDD" id="cd01335">
    <property type="entry name" value="Radical_SAM"/>
    <property type="match status" value="1"/>
</dbReference>
<dbReference type="InterPro" id="IPR025282">
    <property type="entry name" value="DUF4214"/>
</dbReference>
<evidence type="ECO:0000256" key="6">
    <source>
        <dbReference type="ARBA" id="ARBA00023014"/>
    </source>
</evidence>
<evidence type="ECO:0000256" key="1">
    <source>
        <dbReference type="ARBA" id="ARBA00001966"/>
    </source>
</evidence>
<evidence type="ECO:0000256" key="4">
    <source>
        <dbReference type="ARBA" id="ARBA00022723"/>
    </source>
</evidence>
<keyword evidence="3" id="KW-0949">S-adenosyl-L-methionine</keyword>
<keyword evidence="5" id="KW-0408">Iron</keyword>
<evidence type="ECO:0000256" key="2">
    <source>
        <dbReference type="ARBA" id="ARBA00022485"/>
    </source>
</evidence>
<feature type="domain" description="DUF4214" evidence="8">
    <location>
        <begin position="14"/>
        <end position="68"/>
    </location>
</feature>
<feature type="non-terminal residue" evidence="9">
    <location>
        <position position="255"/>
    </location>
</feature>
<comment type="cofactor">
    <cofactor evidence="1">
        <name>[4Fe-4S] cluster</name>
        <dbReference type="ChEBI" id="CHEBI:49883"/>
    </cofactor>
</comment>
<evidence type="ECO:0000256" key="3">
    <source>
        <dbReference type="ARBA" id="ARBA00022691"/>
    </source>
</evidence>
<dbReference type="EMBL" id="JBHPBY010000278">
    <property type="protein sequence ID" value="MFC1852182.1"/>
    <property type="molecule type" value="Genomic_DNA"/>
</dbReference>
<dbReference type="InterPro" id="IPR013785">
    <property type="entry name" value="Aldolase_TIM"/>
</dbReference>
<keyword evidence="10" id="KW-1185">Reference proteome</keyword>
<evidence type="ECO:0000256" key="5">
    <source>
        <dbReference type="ARBA" id="ARBA00023004"/>
    </source>
</evidence>
<dbReference type="InterPro" id="IPR058240">
    <property type="entry name" value="rSAM_sf"/>
</dbReference>
<keyword evidence="2" id="KW-0004">4Fe-4S</keyword>
<comment type="caution">
    <text evidence="9">The sequence shown here is derived from an EMBL/GenBank/DDBJ whole genome shotgun (WGS) entry which is preliminary data.</text>
</comment>
<sequence>MKVKNAPIDYYLDRYQRSTDQEFIRTLYQNVLRRPVDEVGLSHYTAELQQGKITRRNLVMTILNSTEARSVLEPRISNLFIELTNICNFHCQFCASDQQQRQKGFMDFNLFCKLIDEITAKAIVTWTTLHLMGEPTLHPRFMDILQYVQKKNFQIGLNTNCSTFTPENVGPILELLSGYIALSLQTPTAESYRYRKSKQLSWADYIAKVHLVLRTFLTRRQQGYPRNNRLYLFILDTSQIISNVEVISTPEAALA</sequence>
<dbReference type="Gene3D" id="3.20.20.70">
    <property type="entry name" value="Aldolase class I"/>
    <property type="match status" value="1"/>
</dbReference>
<evidence type="ECO:0000259" key="7">
    <source>
        <dbReference type="Pfam" id="PF04055"/>
    </source>
</evidence>
<dbReference type="PANTHER" id="PTHR43787">
    <property type="entry name" value="FEMO COFACTOR BIOSYNTHESIS PROTEIN NIFB-RELATED"/>
    <property type="match status" value="1"/>
</dbReference>
<dbReference type="SFLD" id="SFLDS00029">
    <property type="entry name" value="Radical_SAM"/>
    <property type="match status" value="1"/>
</dbReference>
<gene>
    <name evidence="9" type="ORF">ACFL27_18460</name>
</gene>
<evidence type="ECO:0000313" key="10">
    <source>
        <dbReference type="Proteomes" id="UP001594351"/>
    </source>
</evidence>
<evidence type="ECO:0000259" key="8">
    <source>
        <dbReference type="Pfam" id="PF13946"/>
    </source>
</evidence>
<reference evidence="9 10" key="1">
    <citation type="submission" date="2024-09" db="EMBL/GenBank/DDBJ databases">
        <title>Laminarin stimulates single cell rates of sulfate reduction while oxygen inhibits transcriptomic activity in coastal marine sediment.</title>
        <authorList>
            <person name="Lindsay M."/>
            <person name="Orcutt B."/>
            <person name="Emerson D."/>
            <person name="Stepanauskas R."/>
            <person name="D'Angelo T."/>
        </authorList>
    </citation>
    <scope>NUCLEOTIDE SEQUENCE [LARGE SCALE GENOMIC DNA]</scope>
    <source>
        <strain evidence="9">SAG AM-311-K15</strain>
    </source>
</reference>
<dbReference type="PANTHER" id="PTHR43787:SF10">
    <property type="entry name" value="COFACTOR MODIFYING PROTEIN"/>
    <property type="match status" value="1"/>
</dbReference>
<dbReference type="SFLD" id="SFLDG01067">
    <property type="entry name" value="SPASM/twitch_domain_containing"/>
    <property type="match status" value="1"/>
</dbReference>
<dbReference type="Proteomes" id="UP001594351">
    <property type="component" value="Unassembled WGS sequence"/>
</dbReference>
<organism evidence="9 10">
    <name type="scientific">candidate division CSSED10-310 bacterium</name>
    <dbReference type="NCBI Taxonomy" id="2855610"/>
    <lineage>
        <taxon>Bacteria</taxon>
        <taxon>Bacteria division CSSED10-310</taxon>
    </lineage>
</organism>
<protein>
    <submittedName>
        <fullName evidence="9">Radical SAM protein</fullName>
    </submittedName>
</protein>
<keyword evidence="4" id="KW-0479">Metal-binding</keyword>
<dbReference type="SUPFAM" id="SSF102114">
    <property type="entry name" value="Radical SAM enzymes"/>
    <property type="match status" value="1"/>
</dbReference>
<keyword evidence="6" id="KW-0411">Iron-sulfur</keyword>